<evidence type="ECO:0008006" key="3">
    <source>
        <dbReference type="Google" id="ProtNLM"/>
    </source>
</evidence>
<dbReference type="RefSeq" id="WP_027473260.1">
    <property type="nucleotide sequence ID" value="NZ_BAMD01000056.1"/>
</dbReference>
<proteinExistence type="predicted"/>
<evidence type="ECO:0000313" key="1">
    <source>
        <dbReference type="EMBL" id="GAF04805.1"/>
    </source>
</evidence>
<dbReference type="STRING" id="869213.GCA_000517085_03941"/>
<dbReference type="AlphaFoldDB" id="W7Y1N5"/>
<organism evidence="1 2">
    <name type="scientific">Saccharicrinis fermentans DSM 9555 = JCM 21142</name>
    <dbReference type="NCBI Taxonomy" id="869213"/>
    <lineage>
        <taxon>Bacteria</taxon>
        <taxon>Pseudomonadati</taxon>
        <taxon>Bacteroidota</taxon>
        <taxon>Bacteroidia</taxon>
        <taxon>Marinilabiliales</taxon>
        <taxon>Marinilabiliaceae</taxon>
        <taxon>Saccharicrinis</taxon>
    </lineage>
</organism>
<dbReference type="Pfam" id="PF18506">
    <property type="entry name" value="RelB-like"/>
    <property type="match status" value="1"/>
</dbReference>
<gene>
    <name evidence="1" type="ORF">JCM21142_93523</name>
</gene>
<reference evidence="1 2" key="1">
    <citation type="journal article" date="2014" name="Genome Announc.">
        <title>Draft Genome Sequence of Cytophaga fermentans JCM 21142T, a Facultative Anaerobe Isolated from Marine Mud.</title>
        <authorList>
            <person name="Starns D."/>
            <person name="Oshima K."/>
            <person name="Suda W."/>
            <person name="Iino T."/>
            <person name="Yuki M."/>
            <person name="Inoue J."/>
            <person name="Kitamura K."/>
            <person name="Iida T."/>
            <person name="Darby A."/>
            <person name="Hattori M."/>
            <person name="Ohkuma M."/>
        </authorList>
    </citation>
    <scope>NUCLEOTIDE SEQUENCE [LARGE SCALE GENOMIC DNA]</scope>
    <source>
        <strain evidence="1 2">JCM 21142</strain>
    </source>
</reference>
<protein>
    <recommendedName>
        <fullName evidence="3">Antitoxin</fullName>
    </recommendedName>
</protein>
<dbReference type="Proteomes" id="UP000019402">
    <property type="component" value="Unassembled WGS sequence"/>
</dbReference>
<sequence>MGALRQQFIEDNQGHRIAVLLPIDDYNKMLERLEEMDDVKAYDAAKASGDEVIPFDQAIKEIEAKRNDL</sequence>
<evidence type="ECO:0000313" key="2">
    <source>
        <dbReference type="Proteomes" id="UP000019402"/>
    </source>
</evidence>
<dbReference type="OrthoDB" id="798979at2"/>
<comment type="caution">
    <text evidence="1">The sequence shown here is derived from an EMBL/GenBank/DDBJ whole genome shotgun (WGS) entry which is preliminary data.</text>
</comment>
<dbReference type="EMBL" id="BAMD01000056">
    <property type="protein sequence ID" value="GAF04805.1"/>
    <property type="molecule type" value="Genomic_DNA"/>
</dbReference>
<accession>W7Y1N5</accession>
<keyword evidence="2" id="KW-1185">Reference proteome</keyword>
<dbReference type="eggNOG" id="ENOG5033G81">
    <property type="taxonomic scope" value="Bacteria"/>
</dbReference>
<dbReference type="InterPro" id="IPR049537">
    <property type="entry name" value="RelB-like"/>
</dbReference>
<name>W7Y1N5_9BACT</name>